<dbReference type="AlphaFoldDB" id="A0A2D4Q3G2"/>
<accession>A0A2D4Q3G2</accession>
<sequence length="101" mass="11305">MEATEIDCKVLPPSQLLSITLRHTPPGFLSMDRAQSTAALLLLLISFTHKKRSCTVVLSGLNPPQFSQKCIFSCLILAAQVSVVEWLHIHLELMFTHAWSF</sequence>
<reference evidence="1" key="2">
    <citation type="submission" date="2017-11" db="EMBL/GenBank/DDBJ databases">
        <title>Coralsnake Venomics: Analyses of Venom Gland Transcriptomes and Proteomes of Six Brazilian Taxa.</title>
        <authorList>
            <person name="Aird S.D."/>
            <person name="Jorge da Silva N."/>
            <person name="Qiu L."/>
            <person name="Villar-Briones A."/>
            <person name="Aparecida-Saddi V."/>
            <person name="Campos-Telles M.P."/>
            <person name="Grau M."/>
            <person name="Mikheyev A.S."/>
        </authorList>
    </citation>
    <scope>NUCLEOTIDE SEQUENCE</scope>
    <source>
        <tissue evidence="1">Venom_gland</tissue>
    </source>
</reference>
<name>A0A2D4Q3G2_MICSU</name>
<evidence type="ECO:0000313" key="1">
    <source>
        <dbReference type="EMBL" id="LAB64066.1"/>
    </source>
</evidence>
<dbReference type="EMBL" id="IACN01115198">
    <property type="protein sequence ID" value="LAB64066.1"/>
    <property type="molecule type" value="Transcribed_RNA"/>
</dbReference>
<protein>
    <submittedName>
        <fullName evidence="1">Uncharacterized protein</fullName>
    </submittedName>
</protein>
<organism evidence="1">
    <name type="scientific">Micrurus surinamensis</name>
    <name type="common">Surinam coral snake</name>
    <dbReference type="NCBI Taxonomy" id="129470"/>
    <lineage>
        <taxon>Eukaryota</taxon>
        <taxon>Metazoa</taxon>
        <taxon>Chordata</taxon>
        <taxon>Craniata</taxon>
        <taxon>Vertebrata</taxon>
        <taxon>Euteleostomi</taxon>
        <taxon>Lepidosauria</taxon>
        <taxon>Squamata</taxon>
        <taxon>Bifurcata</taxon>
        <taxon>Unidentata</taxon>
        <taxon>Episquamata</taxon>
        <taxon>Toxicofera</taxon>
        <taxon>Serpentes</taxon>
        <taxon>Colubroidea</taxon>
        <taxon>Elapidae</taxon>
        <taxon>Elapinae</taxon>
        <taxon>Micrurus</taxon>
    </lineage>
</organism>
<reference evidence="1" key="1">
    <citation type="submission" date="2017-07" db="EMBL/GenBank/DDBJ databases">
        <authorList>
            <person name="Mikheyev A."/>
            <person name="Grau M."/>
        </authorList>
    </citation>
    <scope>NUCLEOTIDE SEQUENCE</scope>
    <source>
        <tissue evidence="1">Venom_gland</tissue>
    </source>
</reference>
<proteinExistence type="predicted"/>